<comment type="caution">
    <text evidence="1">The sequence shown here is derived from an EMBL/GenBank/DDBJ whole genome shotgun (WGS) entry which is preliminary data.</text>
</comment>
<sequence>MPFVFDPAAIIASQGPRTLGDDDSESRNLSKSHHCDRLSFPLNTSTVDSESLEFRAATFEISHDCLHSELGSMRILLREIQYAEWPYRQFPYVPDCLLVMCGFALAHALVVDDNPIYKIVWRTTQNAALSLGSNRLRLTLLVGLGFSGMWSFCRACILGTIIWCRFSLNALIKKFEADQLDKRDFKALDGFQWRMLWLVTTQL</sequence>
<evidence type="ECO:0000313" key="1">
    <source>
        <dbReference type="EMBL" id="KAF5872766.1"/>
    </source>
</evidence>
<reference evidence="1 2" key="1">
    <citation type="journal article" date="2020" name="Phytopathology">
        <title>A high-quality genome resource of Botrytis fragariae, a new and rapidly spreading fungal pathogen causing strawberry gray mold in the U.S.A.</title>
        <authorList>
            <person name="Wu Y."/>
            <person name="Saski C.A."/>
            <person name="Schnabel G."/>
            <person name="Xiao S."/>
            <person name="Hu M."/>
        </authorList>
    </citation>
    <scope>NUCLEOTIDE SEQUENCE [LARGE SCALE GENOMIC DNA]</scope>
    <source>
        <strain evidence="1 2">BVB16</strain>
    </source>
</reference>
<protein>
    <submittedName>
        <fullName evidence="1">Uncharacterized protein</fullName>
    </submittedName>
</protein>
<gene>
    <name evidence="1" type="ORF">Bfra_006129</name>
</gene>
<organism evidence="1 2">
    <name type="scientific">Botrytis fragariae</name>
    <dbReference type="NCBI Taxonomy" id="1964551"/>
    <lineage>
        <taxon>Eukaryota</taxon>
        <taxon>Fungi</taxon>
        <taxon>Dikarya</taxon>
        <taxon>Ascomycota</taxon>
        <taxon>Pezizomycotina</taxon>
        <taxon>Leotiomycetes</taxon>
        <taxon>Helotiales</taxon>
        <taxon>Sclerotiniaceae</taxon>
        <taxon>Botrytis</taxon>
    </lineage>
</organism>
<name>A0A8H6ASF9_9HELO</name>
<accession>A0A8H6ASF9</accession>
<dbReference type="EMBL" id="JABFCT010000010">
    <property type="protein sequence ID" value="KAF5872766.1"/>
    <property type="molecule type" value="Genomic_DNA"/>
</dbReference>
<dbReference type="GeneID" id="59260194"/>
<keyword evidence="2" id="KW-1185">Reference proteome</keyword>
<dbReference type="RefSeq" id="XP_037191712.1">
    <property type="nucleotide sequence ID" value="XM_037336502.1"/>
</dbReference>
<proteinExistence type="predicted"/>
<dbReference type="OrthoDB" id="3562087at2759"/>
<dbReference type="Proteomes" id="UP000531561">
    <property type="component" value="Unassembled WGS sequence"/>
</dbReference>
<evidence type="ECO:0000313" key="2">
    <source>
        <dbReference type="Proteomes" id="UP000531561"/>
    </source>
</evidence>
<dbReference type="AlphaFoldDB" id="A0A8H6ASF9"/>